<dbReference type="GO" id="GO:0006281">
    <property type="term" value="P:DNA repair"/>
    <property type="evidence" value="ECO:0007669"/>
    <property type="project" value="UniProtKB-KW"/>
</dbReference>
<dbReference type="PANTHER" id="PTHR15272">
    <property type="entry name" value="CHROMATIN ASSEMBLY FACTOR 1 SUBUNIT A CAF-1 SUBUNIT A"/>
    <property type="match status" value="1"/>
</dbReference>
<feature type="domain" description="Chromatin assembly factor 1 subunit A dimerization" evidence="7">
    <location>
        <begin position="432"/>
        <end position="503"/>
    </location>
</feature>
<comment type="subcellular location">
    <subcellularLocation>
        <location evidence="1">Nucleus</location>
    </subcellularLocation>
</comment>
<feature type="compositionally biased region" description="Basic and acidic residues" evidence="6">
    <location>
        <begin position="208"/>
        <end position="218"/>
    </location>
</feature>
<dbReference type="Proteomes" id="UP000559256">
    <property type="component" value="Unassembled WGS sequence"/>
</dbReference>
<accession>A0A8H5GJ51</accession>
<dbReference type="GO" id="GO:0005634">
    <property type="term" value="C:nucleus"/>
    <property type="evidence" value="ECO:0007669"/>
    <property type="project" value="UniProtKB-SubCell"/>
</dbReference>
<dbReference type="PANTHER" id="PTHR15272:SF0">
    <property type="entry name" value="CHROMATIN ASSEMBLY FACTOR 1 SUBUNIT A"/>
    <property type="match status" value="1"/>
</dbReference>
<sequence>MSGDTGTKTGIAELRNGKVVFKQKSHSFEKHSETLQELVKFREVMQECISKGEPPLSTFPDEFKPLIAKLAHESDKTLTALSKYLHSQLLPSEDDEDEQTTSAAASAALPLSTIETAVQAVLDRNNYGLDVPQGTKAPPASVCVWRWEVKLCHRDWLPKNSQEKVANRLAERIKVLRHNFAKSELVASFSALPATEQATILHHKTAVKDGKLSAKEPKAPSPFPAASSQDDSREKSNEENQTPNGKDKQKAGRPKKAENAEKLAKAKKEKDAQKSLMANFFSKPKPGNVTSRKPPSAPAGPSQKSEFEKTFKPFVVKKDAELAPINSLKSKARGRRAASGSPNDVIIIDDEDEEEVDFSRYSIQQRLDQILISLDIKRAGKRRLYSRKQRLHNPVTVRDLLVQLSEAEIVGDTALVRSIHDSLAARTLLPAKVFIFAEDSRPGYFGTWTRNSRVIGPRTPFAKDVIDIDYSCDSGEDWEEPAGDADDVGNDDEEDVETEDRDSDIDDWLVDDDEVEPGTPIDERMGSPSLPDFLPPLPKRKAEKSEEKAKKKRKVVVPLVPFSKGPCWEPVVGQCQESLFHPYQIRLLNDTPFAIDPFTFVSTVDGRKPTITSSEPVFAVPPLPSHCTAPTNGTTSDVPNKKTGTAPKKVFPDAHLNVLVNKVNTLQAANLTVLVEAVYQELREHNVKKNAIEAKIKEIGEKSKEKKVWVIKI</sequence>
<evidence type="ECO:0000256" key="4">
    <source>
        <dbReference type="ARBA" id="ARBA00023242"/>
    </source>
</evidence>
<dbReference type="Pfam" id="PF12253">
    <property type="entry name" value="CAF1A_dimeriz"/>
    <property type="match status" value="1"/>
</dbReference>
<evidence type="ECO:0000256" key="5">
    <source>
        <dbReference type="SAM" id="Coils"/>
    </source>
</evidence>
<feature type="compositionally biased region" description="Polar residues" evidence="6">
    <location>
        <begin position="628"/>
        <end position="638"/>
    </location>
</feature>
<dbReference type="EMBL" id="JAACJM010000026">
    <property type="protein sequence ID" value="KAF5365726.1"/>
    <property type="molecule type" value="Genomic_DNA"/>
</dbReference>
<evidence type="ECO:0000313" key="9">
    <source>
        <dbReference type="Proteomes" id="UP000559256"/>
    </source>
</evidence>
<evidence type="ECO:0000256" key="1">
    <source>
        <dbReference type="ARBA" id="ARBA00004123"/>
    </source>
</evidence>
<keyword evidence="3" id="KW-0234">DNA repair</keyword>
<feature type="region of interest" description="Disordered" evidence="6">
    <location>
        <begin position="208"/>
        <end position="306"/>
    </location>
</feature>
<name>A0A8H5GJ51_9AGAR</name>
<feature type="coiled-coil region" evidence="5">
    <location>
        <begin position="675"/>
        <end position="702"/>
    </location>
</feature>
<feature type="region of interest" description="Disordered" evidence="6">
    <location>
        <begin position="622"/>
        <end position="641"/>
    </location>
</feature>
<reference evidence="8 9" key="1">
    <citation type="journal article" date="2020" name="ISME J.">
        <title>Uncovering the hidden diversity of litter-decomposition mechanisms in mushroom-forming fungi.</title>
        <authorList>
            <person name="Floudas D."/>
            <person name="Bentzer J."/>
            <person name="Ahren D."/>
            <person name="Johansson T."/>
            <person name="Persson P."/>
            <person name="Tunlid A."/>
        </authorList>
    </citation>
    <scope>NUCLEOTIDE SEQUENCE [LARGE SCALE GENOMIC DNA]</scope>
    <source>
        <strain evidence="8 9">CBS 291.85</strain>
    </source>
</reference>
<evidence type="ECO:0000259" key="7">
    <source>
        <dbReference type="Pfam" id="PF12253"/>
    </source>
</evidence>
<evidence type="ECO:0000256" key="3">
    <source>
        <dbReference type="ARBA" id="ARBA00023204"/>
    </source>
</evidence>
<dbReference type="OrthoDB" id="440676at2759"/>
<evidence type="ECO:0000313" key="8">
    <source>
        <dbReference type="EMBL" id="KAF5365726.1"/>
    </source>
</evidence>
<keyword evidence="5" id="KW-0175">Coiled coil</keyword>
<feature type="compositionally biased region" description="Basic and acidic residues" evidence="6">
    <location>
        <begin position="245"/>
        <end position="273"/>
    </location>
</feature>
<evidence type="ECO:0000256" key="2">
    <source>
        <dbReference type="ARBA" id="ARBA00022763"/>
    </source>
</evidence>
<keyword evidence="4" id="KW-0539">Nucleus</keyword>
<comment type="caution">
    <text evidence="8">The sequence shown here is derived from an EMBL/GenBank/DDBJ whole genome shotgun (WGS) entry which is preliminary data.</text>
</comment>
<dbReference type="InterPro" id="IPR022043">
    <property type="entry name" value="CAF1A_DD"/>
</dbReference>
<feature type="compositionally biased region" description="Acidic residues" evidence="6">
    <location>
        <begin position="476"/>
        <end position="516"/>
    </location>
</feature>
<evidence type="ECO:0000256" key="6">
    <source>
        <dbReference type="SAM" id="MobiDB-lite"/>
    </source>
</evidence>
<organism evidence="8 9">
    <name type="scientific">Tetrapyrgos nigripes</name>
    <dbReference type="NCBI Taxonomy" id="182062"/>
    <lineage>
        <taxon>Eukaryota</taxon>
        <taxon>Fungi</taxon>
        <taxon>Dikarya</taxon>
        <taxon>Basidiomycota</taxon>
        <taxon>Agaricomycotina</taxon>
        <taxon>Agaricomycetes</taxon>
        <taxon>Agaricomycetidae</taxon>
        <taxon>Agaricales</taxon>
        <taxon>Marasmiineae</taxon>
        <taxon>Marasmiaceae</taxon>
        <taxon>Tetrapyrgos</taxon>
    </lineage>
</organism>
<dbReference type="GO" id="GO:0006334">
    <property type="term" value="P:nucleosome assembly"/>
    <property type="evidence" value="ECO:0007669"/>
    <property type="project" value="TreeGrafter"/>
</dbReference>
<keyword evidence="2" id="KW-0227">DNA damage</keyword>
<proteinExistence type="predicted"/>
<feature type="region of interest" description="Disordered" evidence="6">
    <location>
        <begin position="476"/>
        <end position="550"/>
    </location>
</feature>
<dbReference type="GO" id="GO:0033186">
    <property type="term" value="C:CAF-1 complex"/>
    <property type="evidence" value="ECO:0007669"/>
    <property type="project" value="TreeGrafter"/>
</dbReference>
<protein>
    <recommendedName>
        <fullName evidence="7">Chromatin assembly factor 1 subunit A dimerization domain-containing protein</fullName>
    </recommendedName>
</protein>
<gene>
    <name evidence="8" type="ORF">D9758_003132</name>
</gene>
<keyword evidence="9" id="KW-1185">Reference proteome</keyword>
<dbReference type="AlphaFoldDB" id="A0A8H5GJ51"/>